<name>A0AA38HIT0_9CUCU</name>
<accession>A0AA38HIT0</accession>
<protein>
    <submittedName>
        <fullName evidence="1">Uncharacterized protein</fullName>
    </submittedName>
</protein>
<keyword evidence="2" id="KW-1185">Reference proteome</keyword>
<sequence length="141" mass="16272">MSFIRQRRRLRLAAATQSPNDKLILNRLHRCIRKVLTAFQDSRLETKLQDMSVAAEERRPSFWCFVKRIKNRCHAQPPLLYSGGIVAESDEDKAMLFADHQAAQCASPSWLPLRAMARPLRAPRLLLVDLLNRVHLMKSII</sequence>
<dbReference type="EMBL" id="JALNTZ010000831">
    <property type="protein sequence ID" value="KAJ3630101.1"/>
    <property type="molecule type" value="Genomic_DNA"/>
</dbReference>
<proteinExistence type="predicted"/>
<dbReference type="Proteomes" id="UP001168821">
    <property type="component" value="Unassembled WGS sequence"/>
</dbReference>
<comment type="caution">
    <text evidence="1">The sequence shown here is derived from an EMBL/GenBank/DDBJ whole genome shotgun (WGS) entry which is preliminary data.</text>
</comment>
<evidence type="ECO:0000313" key="1">
    <source>
        <dbReference type="EMBL" id="KAJ3630101.1"/>
    </source>
</evidence>
<organism evidence="1 2">
    <name type="scientific">Zophobas morio</name>
    <dbReference type="NCBI Taxonomy" id="2755281"/>
    <lineage>
        <taxon>Eukaryota</taxon>
        <taxon>Metazoa</taxon>
        <taxon>Ecdysozoa</taxon>
        <taxon>Arthropoda</taxon>
        <taxon>Hexapoda</taxon>
        <taxon>Insecta</taxon>
        <taxon>Pterygota</taxon>
        <taxon>Neoptera</taxon>
        <taxon>Endopterygota</taxon>
        <taxon>Coleoptera</taxon>
        <taxon>Polyphaga</taxon>
        <taxon>Cucujiformia</taxon>
        <taxon>Tenebrionidae</taxon>
        <taxon>Zophobas</taxon>
    </lineage>
</organism>
<dbReference type="AlphaFoldDB" id="A0AA38HIT0"/>
<gene>
    <name evidence="1" type="ORF">Zmor_027066</name>
</gene>
<evidence type="ECO:0000313" key="2">
    <source>
        <dbReference type="Proteomes" id="UP001168821"/>
    </source>
</evidence>
<reference evidence="1" key="1">
    <citation type="journal article" date="2023" name="G3 (Bethesda)">
        <title>Whole genome assemblies of Zophobas morio and Tenebrio molitor.</title>
        <authorList>
            <person name="Kaur S."/>
            <person name="Stinson S.A."/>
            <person name="diCenzo G.C."/>
        </authorList>
    </citation>
    <scope>NUCLEOTIDE SEQUENCE</scope>
    <source>
        <strain evidence="1">QUZm001</strain>
    </source>
</reference>